<accession>A0ACB9IJT8</accession>
<evidence type="ECO:0000313" key="2">
    <source>
        <dbReference type="Proteomes" id="UP001056120"/>
    </source>
</evidence>
<comment type="caution">
    <text evidence="1">The sequence shown here is derived from an EMBL/GenBank/DDBJ whole genome shotgun (WGS) entry which is preliminary data.</text>
</comment>
<organism evidence="1 2">
    <name type="scientific">Smallanthus sonchifolius</name>
    <dbReference type="NCBI Taxonomy" id="185202"/>
    <lineage>
        <taxon>Eukaryota</taxon>
        <taxon>Viridiplantae</taxon>
        <taxon>Streptophyta</taxon>
        <taxon>Embryophyta</taxon>
        <taxon>Tracheophyta</taxon>
        <taxon>Spermatophyta</taxon>
        <taxon>Magnoliopsida</taxon>
        <taxon>eudicotyledons</taxon>
        <taxon>Gunneridae</taxon>
        <taxon>Pentapetalae</taxon>
        <taxon>asterids</taxon>
        <taxon>campanulids</taxon>
        <taxon>Asterales</taxon>
        <taxon>Asteraceae</taxon>
        <taxon>Asteroideae</taxon>
        <taxon>Heliantheae alliance</taxon>
        <taxon>Millerieae</taxon>
        <taxon>Smallanthus</taxon>
    </lineage>
</organism>
<name>A0ACB9IJT8_9ASTR</name>
<gene>
    <name evidence="1" type="ORF">L1987_23680</name>
</gene>
<keyword evidence="2" id="KW-1185">Reference proteome</keyword>
<protein>
    <submittedName>
        <fullName evidence="1">Uncharacterized protein</fullName>
    </submittedName>
</protein>
<reference evidence="1 2" key="2">
    <citation type="journal article" date="2022" name="Mol. Ecol. Resour.">
        <title>The genomes of chicory, endive, great burdock and yacon provide insights into Asteraceae paleo-polyploidization history and plant inulin production.</title>
        <authorList>
            <person name="Fan W."/>
            <person name="Wang S."/>
            <person name="Wang H."/>
            <person name="Wang A."/>
            <person name="Jiang F."/>
            <person name="Liu H."/>
            <person name="Zhao H."/>
            <person name="Xu D."/>
            <person name="Zhang Y."/>
        </authorList>
    </citation>
    <scope>NUCLEOTIDE SEQUENCE [LARGE SCALE GENOMIC DNA]</scope>
    <source>
        <strain evidence="2">cv. Yunnan</strain>
        <tissue evidence="1">Leaves</tissue>
    </source>
</reference>
<dbReference type="Proteomes" id="UP001056120">
    <property type="component" value="Linkage Group LG08"/>
</dbReference>
<evidence type="ECO:0000313" key="1">
    <source>
        <dbReference type="EMBL" id="KAI3807746.1"/>
    </source>
</evidence>
<proteinExistence type="predicted"/>
<dbReference type="EMBL" id="CM042025">
    <property type="protein sequence ID" value="KAI3807746.1"/>
    <property type="molecule type" value="Genomic_DNA"/>
</dbReference>
<reference evidence="2" key="1">
    <citation type="journal article" date="2022" name="Mol. Ecol. Resour.">
        <title>The genomes of chicory, endive, great burdock and yacon provide insights into Asteraceae palaeo-polyploidization history and plant inulin production.</title>
        <authorList>
            <person name="Fan W."/>
            <person name="Wang S."/>
            <person name="Wang H."/>
            <person name="Wang A."/>
            <person name="Jiang F."/>
            <person name="Liu H."/>
            <person name="Zhao H."/>
            <person name="Xu D."/>
            <person name="Zhang Y."/>
        </authorList>
    </citation>
    <scope>NUCLEOTIDE SEQUENCE [LARGE SCALE GENOMIC DNA]</scope>
    <source>
        <strain evidence="2">cv. Yunnan</strain>
    </source>
</reference>
<sequence length="327" mass="37716">MLHSNRNNWDFLRAKKTLGGVWWNIAKVLNRPMVEGQSLRHFMKGEVGDGTGISFWLDPWIVNEPLRDRFPNLFRLEGQKRCTMSDRCPGLGADFLGSWHWSPQPASSVERPEWIGLRLLLSPVALSDSKDGWGWLGDSSGEFSVGSVKRLIDSGINFSNMYVMKWCKWIPAKCNIFAWRAEMDIIPTIAALRRRNVEVSELACSLCGAEDESTDHLFSSCIVASVIWQKVSRWCRVPNIFSFSFRDLLELHNFCGLKEVEKEVFHGIVLITCWSIWKARNELRFKNKEAKIEDIFSEVKSIGFLWLKSRSKIKSISWGDWCKFVIM</sequence>